<dbReference type="Proteomes" id="UP000664132">
    <property type="component" value="Unassembled WGS sequence"/>
</dbReference>
<comment type="similarity">
    <text evidence="2 9">Belongs to the glycosyl hydrolase 7 (cellulase C) family.</text>
</comment>
<dbReference type="InterPro" id="IPR037019">
    <property type="entry name" value="Glyco_hydro_7_sf"/>
</dbReference>
<keyword evidence="10" id="KW-0732">Signal</keyword>
<evidence type="ECO:0000256" key="9">
    <source>
        <dbReference type="RuleBase" id="RU361164"/>
    </source>
</evidence>
<dbReference type="PANTHER" id="PTHR33753:SF1">
    <property type="entry name" value="ENDO-BETA-1,4-GLUCANASE CELB"/>
    <property type="match status" value="1"/>
</dbReference>
<keyword evidence="4 9" id="KW-0136">Cellulose degradation</keyword>
<dbReference type="PRINTS" id="PR00734">
    <property type="entry name" value="GLHYDRLASE7"/>
</dbReference>
<dbReference type="GO" id="GO:0030245">
    <property type="term" value="P:cellulose catabolic process"/>
    <property type="evidence" value="ECO:0007669"/>
    <property type="project" value="UniProtKB-KW"/>
</dbReference>
<keyword evidence="6" id="KW-0119">Carbohydrate metabolism</keyword>
<proteinExistence type="inferred from homology"/>
<evidence type="ECO:0000256" key="1">
    <source>
        <dbReference type="ARBA" id="ARBA00000966"/>
    </source>
</evidence>
<gene>
    <name evidence="11" type="ORF">IFR04_008959</name>
</gene>
<dbReference type="OrthoDB" id="412382at2759"/>
<dbReference type="EMBL" id="JAFJYH010000142">
    <property type="protein sequence ID" value="KAG4417905.1"/>
    <property type="molecule type" value="Genomic_DNA"/>
</dbReference>
<dbReference type="InterPro" id="IPR001722">
    <property type="entry name" value="Glyco_hydro_7"/>
</dbReference>
<feature type="signal peptide" evidence="10">
    <location>
        <begin position="1"/>
        <end position="20"/>
    </location>
</feature>
<keyword evidence="12" id="KW-1185">Reference proteome</keyword>
<dbReference type="CDD" id="cd07999">
    <property type="entry name" value="GH7_CBH_EG"/>
    <property type="match status" value="1"/>
</dbReference>
<comment type="catalytic activity">
    <reaction evidence="1">
        <text>Endohydrolysis of (1-&gt;4)-beta-D-glucosidic linkages in cellulose, lichenin and cereal beta-D-glucans.</text>
        <dbReference type="EC" id="3.2.1.4"/>
    </reaction>
</comment>
<sequence>MTRTLPLLASLLLCLDQVTAQSLGKGKEVHPKLDTYTCTKRGGCKKQTSYIVLDSAMHPIYQKNNPSLGCGDWGSAPNKTVCPDAKTCNQNCVIDAISDYSQYGVKTKGSSLYLDMLRDDLSTISPRAYLMDSDQHKYDMIKLTGNEFTFDVDVSKLPCGMNGALYMSEMNKYGGKSSLNKGGAELGNGYCDAQCYTFPFVDGVGNIEGKGACCNELDIWEANRRSTALVPHPCNITSIYQCTGDECGFEGVCDKWGCGFNPNAVGQPDFYGEQPEAEVDTKRPFTVVTSFPAEKGVLKEIHRKYIQDGKIISNTVVNLPNRVAKNYIDDAFCEENPGGTRRFTELGGMTEMGEAMSRGMVLAFAVWWDVGGFMDWLDGTASGAGPCNSTEGNPEFIKTIQPDVAVEFSEIKWGEIGSTYKSK</sequence>
<accession>A0A8H7TF04</accession>
<reference evidence="11" key="1">
    <citation type="submission" date="2021-02" db="EMBL/GenBank/DDBJ databases">
        <title>Genome sequence Cadophora malorum strain M34.</title>
        <authorList>
            <person name="Stefanovic E."/>
            <person name="Vu D."/>
            <person name="Scully C."/>
            <person name="Dijksterhuis J."/>
            <person name="Roader J."/>
            <person name="Houbraken J."/>
        </authorList>
    </citation>
    <scope>NUCLEOTIDE SEQUENCE</scope>
    <source>
        <strain evidence="11">M34</strain>
    </source>
</reference>
<dbReference type="GO" id="GO:0008810">
    <property type="term" value="F:cellulase activity"/>
    <property type="evidence" value="ECO:0007669"/>
    <property type="project" value="UniProtKB-EC"/>
</dbReference>
<keyword evidence="5" id="KW-0325">Glycoprotein</keyword>
<evidence type="ECO:0000313" key="11">
    <source>
        <dbReference type="EMBL" id="KAG4417905.1"/>
    </source>
</evidence>
<evidence type="ECO:0000256" key="5">
    <source>
        <dbReference type="ARBA" id="ARBA00023180"/>
    </source>
</evidence>
<comment type="caution">
    <text evidence="11">The sequence shown here is derived from an EMBL/GenBank/DDBJ whole genome shotgun (WGS) entry which is preliminary data.</text>
</comment>
<evidence type="ECO:0000256" key="8">
    <source>
        <dbReference type="ARBA" id="ARBA00023326"/>
    </source>
</evidence>
<dbReference type="SUPFAM" id="SSF49899">
    <property type="entry name" value="Concanavalin A-like lectins/glucanases"/>
    <property type="match status" value="1"/>
</dbReference>
<evidence type="ECO:0000256" key="2">
    <source>
        <dbReference type="ARBA" id="ARBA00006044"/>
    </source>
</evidence>
<keyword evidence="7 9" id="KW-0326">Glycosidase</keyword>
<evidence type="ECO:0000256" key="6">
    <source>
        <dbReference type="ARBA" id="ARBA00023277"/>
    </source>
</evidence>
<keyword evidence="3 9" id="KW-0378">Hydrolase</keyword>
<name>A0A8H7TF04_9HELO</name>
<dbReference type="EC" id="3.2.1.-" evidence="9"/>
<protein>
    <recommendedName>
        <fullName evidence="9">Glucanase</fullName>
        <ecNumber evidence="9">3.2.1.-</ecNumber>
    </recommendedName>
</protein>
<dbReference type="AlphaFoldDB" id="A0A8H7TF04"/>
<dbReference type="PANTHER" id="PTHR33753">
    <property type="entry name" value="1,4-BETA-D-GLUCAN CELLOBIOHYDROLASE B"/>
    <property type="match status" value="1"/>
</dbReference>
<dbReference type="InterPro" id="IPR013320">
    <property type="entry name" value="ConA-like_dom_sf"/>
</dbReference>
<evidence type="ECO:0000256" key="7">
    <source>
        <dbReference type="ARBA" id="ARBA00023295"/>
    </source>
</evidence>
<evidence type="ECO:0000313" key="12">
    <source>
        <dbReference type="Proteomes" id="UP000664132"/>
    </source>
</evidence>
<feature type="chain" id="PRO_5034644103" description="Glucanase" evidence="10">
    <location>
        <begin position="21"/>
        <end position="423"/>
    </location>
</feature>
<dbReference type="Pfam" id="PF00840">
    <property type="entry name" value="Glyco_hydro_7"/>
    <property type="match status" value="1"/>
</dbReference>
<evidence type="ECO:0000256" key="10">
    <source>
        <dbReference type="SAM" id="SignalP"/>
    </source>
</evidence>
<evidence type="ECO:0000256" key="4">
    <source>
        <dbReference type="ARBA" id="ARBA00023001"/>
    </source>
</evidence>
<organism evidence="11 12">
    <name type="scientific">Cadophora malorum</name>
    <dbReference type="NCBI Taxonomy" id="108018"/>
    <lineage>
        <taxon>Eukaryota</taxon>
        <taxon>Fungi</taxon>
        <taxon>Dikarya</taxon>
        <taxon>Ascomycota</taxon>
        <taxon>Pezizomycotina</taxon>
        <taxon>Leotiomycetes</taxon>
        <taxon>Helotiales</taxon>
        <taxon>Ploettnerulaceae</taxon>
        <taxon>Cadophora</taxon>
    </lineage>
</organism>
<evidence type="ECO:0000256" key="3">
    <source>
        <dbReference type="ARBA" id="ARBA00022801"/>
    </source>
</evidence>
<keyword evidence="8 9" id="KW-0624">Polysaccharide degradation</keyword>
<dbReference type="Gene3D" id="2.70.100.10">
    <property type="entry name" value="Glycoside hydrolase, family 7, domain"/>
    <property type="match status" value="1"/>
</dbReference>